<accession>A0A6A6XIK1</accession>
<gene>
    <name evidence="1" type="ORF">K505DRAFT_360154</name>
</gene>
<evidence type="ECO:0000313" key="1">
    <source>
        <dbReference type="EMBL" id="KAF2795447.1"/>
    </source>
</evidence>
<dbReference type="EMBL" id="MU001858">
    <property type="protein sequence ID" value="KAF2795447.1"/>
    <property type="molecule type" value="Genomic_DNA"/>
</dbReference>
<proteinExistence type="predicted"/>
<keyword evidence="2" id="KW-1185">Reference proteome</keyword>
<reference evidence="1" key="1">
    <citation type="journal article" date="2020" name="Stud. Mycol.">
        <title>101 Dothideomycetes genomes: a test case for predicting lifestyles and emergence of pathogens.</title>
        <authorList>
            <person name="Haridas S."/>
            <person name="Albert R."/>
            <person name="Binder M."/>
            <person name="Bloem J."/>
            <person name="Labutti K."/>
            <person name="Salamov A."/>
            <person name="Andreopoulos B."/>
            <person name="Baker S."/>
            <person name="Barry K."/>
            <person name="Bills G."/>
            <person name="Bluhm B."/>
            <person name="Cannon C."/>
            <person name="Castanera R."/>
            <person name="Culley D."/>
            <person name="Daum C."/>
            <person name="Ezra D."/>
            <person name="Gonzalez J."/>
            <person name="Henrissat B."/>
            <person name="Kuo A."/>
            <person name="Liang C."/>
            <person name="Lipzen A."/>
            <person name="Lutzoni F."/>
            <person name="Magnuson J."/>
            <person name="Mondo S."/>
            <person name="Nolan M."/>
            <person name="Ohm R."/>
            <person name="Pangilinan J."/>
            <person name="Park H.-J."/>
            <person name="Ramirez L."/>
            <person name="Alfaro M."/>
            <person name="Sun H."/>
            <person name="Tritt A."/>
            <person name="Yoshinaga Y."/>
            <person name="Zwiers L.-H."/>
            <person name="Turgeon B."/>
            <person name="Goodwin S."/>
            <person name="Spatafora J."/>
            <person name="Crous P."/>
            <person name="Grigoriev I."/>
        </authorList>
    </citation>
    <scope>NUCLEOTIDE SEQUENCE</scope>
    <source>
        <strain evidence="1">CBS 109.77</strain>
    </source>
</reference>
<sequence>MEGALAGSIHHNQAPDELRHDLPLISELLKSLRPNYTILKVPVVEPITVDEDNLPESSTAANTPRPTALNVNARRTAAGGKIEVKVAKLSMVCREMAKKLSSIYLCLQSRPINETGEPDSDVRTDGRKRDNKTVTIQHEVSIRLLESSVADALQRDSMDANTPRKKACLAILDHHYGHRRISSSIEASFMWDAMDDICRGSSKMVYCIASASITGGKTMTINNSLDPNKRLEHYNNLQT</sequence>
<evidence type="ECO:0000313" key="2">
    <source>
        <dbReference type="Proteomes" id="UP000799757"/>
    </source>
</evidence>
<dbReference type="Proteomes" id="UP000799757">
    <property type="component" value="Unassembled WGS sequence"/>
</dbReference>
<name>A0A6A6XIK1_9PLEO</name>
<organism evidence="1 2">
    <name type="scientific">Melanomma pulvis-pyrius CBS 109.77</name>
    <dbReference type="NCBI Taxonomy" id="1314802"/>
    <lineage>
        <taxon>Eukaryota</taxon>
        <taxon>Fungi</taxon>
        <taxon>Dikarya</taxon>
        <taxon>Ascomycota</taxon>
        <taxon>Pezizomycotina</taxon>
        <taxon>Dothideomycetes</taxon>
        <taxon>Pleosporomycetidae</taxon>
        <taxon>Pleosporales</taxon>
        <taxon>Melanommataceae</taxon>
        <taxon>Melanomma</taxon>
    </lineage>
</organism>
<protein>
    <submittedName>
        <fullName evidence="1">Uncharacterized protein</fullName>
    </submittedName>
</protein>
<dbReference type="AlphaFoldDB" id="A0A6A6XIK1"/>